<protein>
    <submittedName>
        <fullName evidence="1">Uncharacterized protein</fullName>
    </submittedName>
</protein>
<evidence type="ECO:0000313" key="1">
    <source>
        <dbReference type="EMBL" id="QDH22192.1"/>
    </source>
</evidence>
<dbReference type="EMBL" id="CP041217">
    <property type="protein sequence ID" value="QDH22192.1"/>
    <property type="molecule type" value="Genomic_DNA"/>
</dbReference>
<name>A0A4Y6UWT5_SACBS</name>
<reference evidence="1 2" key="1">
    <citation type="submission" date="2019-06" db="EMBL/GenBank/DDBJ databases">
        <title>Saccharibacillus brassicae sp. nov., an endophytic bacterium isolated from Chinese cabbage seeds (Brassica pekinensis).</title>
        <authorList>
            <person name="Jiang L."/>
            <person name="Lee J."/>
            <person name="Kim S.W."/>
        </authorList>
    </citation>
    <scope>NUCLEOTIDE SEQUENCE [LARGE SCALE GENOMIC DNA]</scope>
    <source>
        <strain evidence="2">KCTC 43072 / ATSA2</strain>
    </source>
</reference>
<organism evidence="1 2">
    <name type="scientific">Saccharibacillus brassicae</name>
    <dbReference type="NCBI Taxonomy" id="2583377"/>
    <lineage>
        <taxon>Bacteria</taxon>
        <taxon>Bacillati</taxon>
        <taxon>Bacillota</taxon>
        <taxon>Bacilli</taxon>
        <taxon>Bacillales</taxon>
        <taxon>Paenibacillaceae</taxon>
        <taxon>Saccharibacillus</taxon>
    </lineage>
</organism>
<evidence type="ECO:0000313" key="2">
    <source>
        <dbReference type="Proteomes" id="UP000316968"/>
    </source>
</evidence>
<keyword evidence="2" id="KW-1185">Reference proteome</keyword>
<dbReference type="Proteomes" id="UP000316968">
    <property type="component" value="Chromosome"/>
</dbReference>
<dbReference type="KEGG" id="saca:FFV09_15875"/>
<dbReference type="OrthoDB" id="1907071at2"/>
<accession>A0A4Y6UWT5</accession>
<gene>
    <name evidence="1" type="ORF">FFV09_15875</name>
</gene>
<proteinExistence type="predicted"/>
<dbReference type="RefSeq" id="WP_141448736.1">
    <property type="nucleotide sequence ID" value="NZ_CP041217.1"/>
</dbReference>
<dbReference type="AlphaFoldDB" id="A0A4Y6UWT5"/>
<sequence>MAKAGDFFIVEIKQAHMQWGIHRYTNTRDPRYGEGYLQIPAYHARRLSIYNSNHRSASTNYTCDSVDGFLKEVVLKAAGCSKGGSVIAKQFQGRGDLLMLGDWYQHVNAQVGDKVKVTFKTPRYIEIEKI</sequence>